<dbReference type="Proteomes" id="UP000074561">
    <property type="component" value="Chromosome"/>
</dbReference>
<dbReference type="PROSITE" id="PS51257">
    <property type="entry name" value="PROKAR_LIPOPROTEIN"/>
    <property type="match status" value="1"/>
</dbReference>
<feature type="chain" id="PRO_5007277410" evidence="1">
    <location>
        <begin position="24"/>
        <end position="200"/>
    </location>
</feature>
<reference evidence="2 3" key="1">
    <citation type="submission" date="2015-11" db="EMBL/GenBank/DDBJ databases">
        <title>Exploring the genomic traits of fungus-feeding bacterial genus Collimonas.</title>
        <authorList>
            <person name="Song C."/>
            <person name="Schmidt R."/>
            <person name="de Jager V."/>
            <person name="Krzyzanowska D."/>
            <person name="Jongedijk E."/>
            <person name="Cankar K."/>
            <person name="Beekwilder J."/>
            <person name="van Veen A."/>
            <person name="de Boer W."/>
            <person name="van Veen J.A."/>
            <person name="Garbeva P."/>
        </authorList>
    </citation>
    <scope>NUCLEOTIDE SEQUENCE [LARGE SCALE GENOMIC DNA]</scope>
    <source>
        <strain evidence="2 3">Ter91</strain>
    </source>
</reference>
<protein>
    <submittedName>
        <fullName evidence="2">Putative lipoprotein</fullName>
    </submittedName>
</protein>
<evidence type="ECO:0000313" key="3">
    <source>
        <dbReference type="Proteomes" id="UP000074561"/>
    </source>
</evidence>
<dbReference type="OrthoDB" id="7057353at2"/>
<proteinExistence type="predicted"/>
<dbReference type="AlphaFoldDB" id="A0A127Q177"/>
<feature type="signal peptide" evidence="1">
    <location>
        <begin position="1"/>
        <end position="23"/>
    </location>
</feature>
<organism evidence="2 3">
    <name type="scientific">Collimonas pratensis</name>
    <dbReference type="NCBI Taxonomy" id="279113"/>
    <lineage>
        <taxon>Bacteria</taxon>
        <taxon>Pseudomonadati</taxon>
        <taxon>Pseudomonadota</taxon>
        <taxon>Betaproteobacteria</taxon>
        <taxon>Burkholderiales</taxon>
        <taxon>Oxalobacteraceae</taxon>
        <taxon>Collimonas</taxon>
    </lineage>
</organism>
<accession>A0A127Q177</accession>
<name>A0A127Q177_9BURK</name>
<evidence type="ECO:0000256" key="1">
    <source>
        <dbReference type="SAM" id="SignalP"/>
    </source>
</evidence>
<keyword evidence="1" id="KW-0732">Signal</keyword>
<dbReference type="EMBL" id="CP013234">
    <property type="protein sequence ID" value="AMP03756.1"/>
    <property type="molecule type" value="Genomic_DNA"/>
</dbReference>
<evidence type="ECO:0000313" key="2">
    <source>
        <dbReference type="EMBL" id="AMP03756.1"/>
    </source>
</evidence>
<keyword evidence="2" id="KW-0449">Lipoprotein</keyword>
<dbReference type="PATRIC" id="fig|279113.9.peg.1372"/>
<dbReference type="RefSeq" id="WP_150119639.1">
    <property type="nucleotide sequence ID" value="NZ_CP013234.1"/>
</dbReference>
<dbReference type="KEGG" id="cpra:CPter91_1375"/>
<sequence>MKKNVKKLLAIFALGILSGCASQVPLPSNVAVTQSGSNGSYIDKVDFSYDAQGTPDFSKLKLCVAENVTNNDVSLRDASGSFVGAYTKNYYQTNHMQTVSGKNVFKYLDENSSTLIANGTTVSVTQSLIPIKDFVKYEAKSAVANNKITLVFFNITRAQQDTGAATNDGFNPVGVWPGARSQDVYASLETVAHKIKTCLN</sequence>
<gene>
    <name evidence="2" type="ORF">CPter91_1375</name>
</gene>